<sequence>MRYLVILSLFIFSCTNLADEKGQGKAELIDFEKVEETDSLLSPRYLFSETEFLLLKTPDSLRLTVAGKIRELNKNILILDQKKNIVFVFDEKGEFISLVGSKGEGPSEFKEVTDFDVKGDKVYLFSRADFAIFKFNSDLVFEEKIKVDEWGLQMSVLNTGHYALYSLLVEGDDEFNINVIDNEGSILEKRMIFDRAGDFEGLDYSGFINGEFYTYPLSSYIYKINEGGKFDSLKYEINFPQKFPEEDIFNWTTFQENSLAKHNDNILTKFEFGLNGEFICYYGFREGTSNGYTLGIRLASGQKFGHKNLKHAAKDKFDDIYLQMFLKGPYNIPYYSKENGQFFVASNTQSVGIYFDYIVDIITSERVYDKDLLQILKSTDLEESIIMKFKLKERI</sequence>
<evidence type="ECO:0000313" key="1">
    <source>
        <dbReference type="EMBL" id="TDK51296.1"/>
    </source>
</evidence>
<keyword evidence="2" id="KW-1185">Reference proteome</keyword>
<dbReference type="InterPro" id="IPR011042">
    <property type="entry name" value="6-blade_b-propeller_TolB-like"/>
</dbReference>
<dbReference type="Gene3D" id="2.120.10.30">
    <property type="entry name" value="TolB, C-terminal domain"/>
    <property type="match status" value="1"/>
</dbReference>
<evidence type="ECO:0000313" key="2">
    <source>
        <dbReference type="Proteomes" id="UP000295438"/>
    </source>
</evidence>
<gene>
    <name evidence="1" type="ORF">E1898_00110</name>
</gene>
<dbReference type="Proteomes" id="UP000295438">
    <property type="component" value="Unassembled WGS sequence"/>
</dbReference>
<comment type="caution">
    <text evidence="1">The sequence shown here is derived from an EMBL/GenBank/DDBJ whole genome shotgun (WGS) entry which is preliminary data.</text>
</comment>
<proteinExistence type="predicted"/>
<protein>
    <submittedName>
        <fullName evidence="1">6-bladed beta-propeller</fullName>
    </submittedName>
</protein>
<dbReference type="AlphaFoldDB" id="A0A4R5VFS8"/>
<reference evidence="1 2" key="1">
    <citation type="submission" date="2019-03" db="EMBL/GenBank/DDBJ databases">
        <title>Algoriphagus aquimaris sp. nov., isolated form marine sediment in Pohang, Korea.</title>
        <authorList>
            <person name="Kim J."/>
            <person name="Yoon S.-H."/>
            <person name="Lee S.-S."/>
        </authorList>
    </citation>
    <scope>NUCLEOTIDE SEQUENCE [LARGE SCALE GENOMIC DNA]</scope>
    <source>
        <strain evidence="1 2">F21</strain>
    </source>
</reference>
<dbReference type="Pfam" id="PF17170">
    <property type="entry name" value="DUF5128"/>
    <property type="match status" value="1"/>
</dbReference>
<dbReference type="RefSeq" id="WP_133389358.1">
    <property type="nucleotide sequence ID" value="NZ_SMUW01000009.1"/>
</dbReference>
<dbReference type="EMBL" id="SMUW01000009">
    <property type="protein sequence ID" value="TDK51296.1"/>
    <property type="molecule type" value="Genomic_DNA"/>
</dbReference>
<organism evidence="1 2">
    <name type="scientific">Algoriphagus formosus</name>
    <dbReference type="NCBI Taxonomy" id="2007308"/>
    <lineage>
        <taxon>Bacteria</taxon>
        <taxon>Pseudomonadati</taxon>
        <taxon>Bacteroidota</taxon>
        <taxon>Cytophagia</taxon>
        <taxon>Cytophagales</taxon>
        <taxon>Cyclobacteriaceae</taxon>
        <taxon>Algoriphagus</taxon>
    </lineage>
</organism>
<name>A0A4R5VFS8_9BACT</name>
<accession>A0A4R5VFS8</accession>